<protein>
    <submittedName>
        <fullName evidence="2">Uncharacterized protein</fullName>
    </submittedName>
</protein>
<gene>
    <name evidence="2" type="ORF">A2982_03860</name>
</gene>
<feature type="transmembrane region" description="Helical" evidence="1">
    <location>
        <begin position="25"/>
        <end position="44"/>
    </location>
</feature>
<dbReference type="EMBL" id="MEVH01000012">
    <property type="protein sequence ID" value="OGC51835.1"/>
    <property type="molecule type" value="Genomic_DNA"/>
</dbReference>
<name>A0A1F4V3S7_UNCKA</name>
<keyword evidence="1" id="KW-1133">Transmembrane helix</keyword>
<evidence type="ECO:0000313" key="2">
    <source>
        <dbReference type="EMBL" id="OGC51835.1"/>
    </source>
</evidence>
<keyword evidence="1" id="KW-0812">Transmembrane</keyword>
<evidence type="ECO:0000313" key="3">
    <source>
        <dbReference type="Proteomes" id="UP000178771"/>
    </source>
</evidence>
<proteinExistence type="predicted"/>
<evidence type="ECO:0000256" key="1">
    <source>
        <dbReference type="SAM" id="Phobius"/>
    </source>
</evidence>
<comment type="caution">
    <text evidence="2">The sequence shown here is derived from an EMBL/GenBank/DDBJ whole genome shotgun (WGS) entry which is preliminary data.</text>
</comment>
<sequence length="148" mass="16659">MIEFKLPIKREPRDDEDPFLTKYRYVIYFLIFSILAAVIIIPSLPKPPDAVETGGTPETVPENAFFKPPDESAREVTLRGKIKRLSSAESLDDATHELVDKSGKQLSYLYSKKHDLDLTSNIDVAITGKVIKSLKNVSLIEVETIKLK</sequence>
<dbReference type="Proteomes" id="UP000178771">
    <property type="component" value="Unassembled WGS sequence"/>
</dbReference>
<reference evidence="2 3" key="1">
    <citation type="journal article" date="2016" name="Nat. Commun.">
        <title>Thousands of microbial genomes shed light on interconnected biogeochemical processes in an aquifer system.</title>
        <authorList>
            <person name="Anantharaman K."/>
            <person name="Brown C.T."/>
            <person name="Hug L.A."/>
            <person name="Sharon I."/>
            <person name="Castelle C.J."/>
            <person name="Probst A.J."/>
            <person name="Thomas B.C."/>
            <person name="Singh A."/>
            <person name="Wilkins M.J."/>
            <person name="Karaoz U."/>
            <person name="Brodie E.L."/>
            <person name="Williams K.H."/>
            <person name="Hubbard S.S."/>
            <person name="Banfield J.F."/>
        </authorList>
    </citation>
    <scope>NUCLEOTIDE SEQUENCE [LARGE SCALE GENOMIC DNA]</scope>
</reference>
<dbReference type="STRING" id="1802624.A2982_03860"/>
<organism evidence="2 3">
    <name type="scientific">candidate division WWE3 bacterium RIFCSPLOWO2_01_FULL_39_13</name>
    <dbReference type="NCBI Taxonomy" id="1802624"/>
    <lineage>
        <taxon>Bacteria</taxon>
        <taxon>Katanobacteria</taxon>
    </lineage>
</organism>
<keyword evidence="1" id="KW-0472">Membrane</keyword>
<accession>A0A1F4V3S7</accession>
<dbReference type="AlphaFoldDB" id="A0A1F4V3S7"/>